<keyword evidence="1" id="KW-0812">Transmembrane</keyword>
<evidence type="ECO:0000313" key="3">
    <source>
        <dbReference type="Proteomes" id="UP001254848"/>
    </source>
</evidence>
<keyword evidence="1" id="KW-0472">Membrane</keyword>
<evidence type="ECO:0000313" key="2">
    <source>
        <dbReference type="EMBL" id="MDT8899697.1"/>
    </source>
</evidence>
<keyword evidence="3" id="KW-1185">Reference proteome</keyword>
<feature type="transmembrane region" description="Helical" evidence="1">
    <location>
        <begin position="16"/>
        <end position="39"/>
    </location>
</feature>
<reference evidence="2 3" key="1">
    <citation type="submission" date="2023-07" db="EMBL/GenBank/DDBJ databases">
        <title>The novel representative of Negativicutes class, Anaeroselena agilis gen. nov. sp. nov.</title>
        <authorList>
            <person name="Prokofeva M.I."/>
            <person name="Elcheninov A.G."/>
            <person name="Klyukina A."/>
            <person name="Kublanov I.V."/>
            <person name="Frolov E.N."/>
            <person name="Podosokorskaya O.A."/>
        </authorList>
    </citation>
    <scope>NUCLEOTIDE SEQUENCE [LARGE SCALE GENOMIC DNA]</scope>
    <source>
        <strain evidence="2 3">4137-cl</strain>
    </source>
</reference>
<dbReference type="EMBL" id="JAUOZS010000001">
    <property type="protein sequence ID" value="MDT8899697.1"/>
    <property type="molecule type" value="Genomic_DNA"/>
</dbReference>
<accession>A0ABU3NS96</accession>
<sequence length="89" mass="9838">MNAQYLAGIIADIRSLTLLAASLVCCFGIVHCLLVKLMYQGGKRSSWSRWGELALSGGIATFVCLQFLARPVLLFVPIFLFPFVWGNDK</sequence>
<proteinExistence type="predicted"/>
<dbReference type="Proteomes" id="UP001254848">
    <property type="component" value="Unassembled WGS sequence"/>
</dbReference>
<feature type="transmembrane region" description="Helical" evidence="1">
    <location>
        <begin position="59"/>
        <end position="85"/>
    </location>
</feature>
<evidence type="ECO:0000256" key="1">
    <source>
        <dbReference type="SAM" id="Phobius"/>
    </source>
</evidence>
<dbReference type="RefSeq" id="WP_413778265.1">
    <property type="nucleotide sequence ID" value="NZ_JAUOZS010000001.1"/>
</dbReference>
<protein>
    <submittedName>
        <fullName evidence="2">Uncharacterized protein</fullName>
    </submittedName>
</protein>
<comment type="caution">
    <text evidence="2">The sequence shown here is derived from an EMBL/GenBank/DDBJ whole genome shotgun (WGS) entry which is preliminary data.</text>
</comment>
<gene>
    <name evidence="2" type="ORF">Q4T40_00355</name>
</gene>
<organism evidence="2 3">
    <name type="scientific">Anaeroselena agilis</name>
    <dbReference type="NCBI Taxonomy" id="3063788"/>
    <lineage>
        <taxon>Bacteria</taxon>
        <taxon>Bacillati</taxon>
        <taxon>Bacillota</taxon>
        <taxon>Negativicutes</taxon>
        <taxon>Acetonemataceae</taxon>
        <taxon>Anaeroselena</taxon>
    </lineage>
</organism>
<keyword evidence="1" id="KW-1133">Transmembrane helix</keyword>
<name>A0ABU3NS96_9FIRM</name>